<keyword evidence="4" id="KW-0378">Hydrolase</keyword>
<feature type="domain" description="Amidohydrolase-related" evidence="6">
    <location>
        <begin position="51"/>
        <end position="416"/>
    </location>
</feature>
<evidence type="ECO:0000256" key="5">
    <source>
        <dbReference type="PIRSR" id="PIRSR611778-50"/>
    </source>
</evidence>
<dbReference type="Gene3D" id="2.30.40.10">
    <property type="entry name" value="Urease, subunit C, domain 1"/>
    <property type="match status" value="1"/>
</dbReference>
<dbReference type="InterPro" id="IPR006680">
    <property type="entry name" value="Amidohydro-rel"/>
</dbReference>
<dbReference type="AlphaFoldDB" id="A0A328CDS9"/>
<dbReference type="PANTHER" id="PTHR11647">
    <property type="entry name" value="HYDRANTOINASE/DIHYDROPYRIMIDINASE FAMILY MEMBER"/>
    <property type="match status" value="1"/>
</dbReference>
<organism evidence="7 8">
    <name type="scientific">Lujinxingia litoralis</name>
    <dbReference type="NCBI Taxonomy" id="2211119"/>
    <lineage>
        <taxon>Bacteria</taxon>
        <taxon>Deltaproteobacteria</taxon>
        <taxon>Bradymonadales</taxon>
        <taxon>Lujinxingiaceae</taxon>
        <taxon>Lujinxingia</taxon>
    </lineage>
</organism>
<dbReference type="Gene3D" id="3.20.20.140">
    <property type="entry name" value="Metal-dependent hydrolases"/>
    <property type="match status" value="1"/>
</dbReference>
<dbReference type="CDD" id="cd01314">
    <property type="entry name" value="D-HYD"/>
    <property type="match status" value="1"/>
</dbReference>
<dbReference type="GO" id="GO:0046872">
    <property type="term" value="F:metal ion binding"/>
    <property type="evidence" value="ECO:0007669"/>
    <property type="project" value="UniProtKB-KW"/>
</dbReference>
<protein>
    <submittedName>
        <fullName evidence="7">Dihydropyrimidinase</fullName>
    </submittedName>
</protein>
<dbReference type="InterPro" id="IPR050378">
    <property type="entry name" value="Metallo-dep_Hydrolases_sf"/>
</dbReference>
<evidence type="ECO:0000313" key="7">
    <source>
        <dbReference type="EMBL" id="RAL25179.1"/>
    </source>
</evidence>
<dbReference type="InterPro" id="IPR011059">
    <property type="entry name" value="Metal-dep_hydrolase_composite"/>
</dbReference>
<dbReference type="RefSeq" id="WP_111728351.1">
    <property type="nucleotide sequence ID" value="NZ_QHKO01000001.1"/>
</dbReference>
<comment type="caution">
    <text evidence="7">The sequence shown here is derived from an EMBL/GenBank/DDBJ whole genome shotgun (WGS) entry which is preliminary data.</text>
</comment>
<dbReference type="EMBL" id="QHKO01000001">
    <property type="protein sequence ID" value="RAL25179.1"/>
    <property type="molecule type" value="Genomic_DNA"/>
</dbReference>
<dbReference type="Pfam" id="PF01979">
    <property type="entry name" value="Amidohydro_1"/>
    <property type="match status" value="1"/>
</dbReference>
<comment type="PTM">
    <text evidence="5">Carbamylation allows a single lysine to coordinate two divalent metal cations.</text>
</comment>
<reference evidence="7 8" key="1">
    <citation type="submission" date="2018-05" db="EMBL/GenBank/DDBJ databases">
        <title>Lujinxingia marina gen. nov. sp. nov., a new facultative anaerobic member of the class Deltaproteobacteria, and proposal of Lujinxingaceae fam. nov.</title>
        <authorList>
            <person name="Li C.-M."/>
        </authorList>
    </citation>
    <scope>NUCLEOTIDE SEQUENCE [LARGE SCALE GENOMIC DNA]</scope>
    <source>
        <strain evidence="7 8">B210</strain>
    </source>
</reference>
<evidence type="ECO:0000256" key="1">
    <source>
        <dbReference type="ARBA" id="ARBA00001947"/>
    </source>
</evidence>
<dbReference type="PANTHER" id="PTHR11647:SF1">
    <property type="entry name" value="COLLAPSIN RESPONSE MEDIATOR PROTEIN"/>
    <property type="match status" value="1"/>
</dbReference>
<dbReference type="InterPro" id="IPR032466">
    <property type="entry name" value="Metal_Hydrolase"/>
</dbReference>
<sequence>MSNLVIRNGEIVTASQRYVADIYCEHGRIKAIGQELQVPQGTEEYDARGKFVFPGFIDPHTHVRMEFMGTFAADDYESATIAALCGGTTTLIDFCIPNRDESPLSAFKTWQEASQGKACSDFTWHMAITRFDDEVERELREIVSRGVASFKVFLAYGGALGVDDEALLGVMKLARELGVVVTAHCENSEMIDTLQKKLVDEGKLGPEWHEPSRPTFVEAEGTRHFCAMARVTGAHGYIVHLSCEEALKEAVEAQLQGANIWIETLIQHLVLDHRDAERPNFEGAKFVMSPPLRDKRNQAPLWAGFDKGMIATLGSDHAPFNMAQKRMGEENFCLIPNGIPSLEDRVRVFFTEGVQKGRIDLHRFVDAASTQAARIFGLFPQKGTIQIGSDADLVVYDPTVKETLSVDTHHMNVDYNPFEGREVEGRCALVTVRGQIQVRDGEFVGEKGIGEFLKREPTHF</sequence>
<name>A0A328CDS9_9DELT</name>
<evidence type="ECO:0000256" key="3">
    <source>
        <dbReference type="ARBA" id="ARBA00022723"/>
    </source>
</evidence>
<dbReference type="Proteomes" id="UP000249169">
    <property type="component" value="Unassembled WGS sequence"/>
</dbReference>
<keyword evidence="8" id="KW-1185">Reference proteome</keyword>
<evidence type="ECO:0000256" key="2">
    <source>
        <dbReference type="ARBA" id="ARBA00008829"/>
    </source>
</evidence>
<gene>
    <name evidence="7" type="primary">hydA</name>
    <name evidence="7" type="ORF">DL240_02930</name>
</gene>
<dbReference type="InterPro" id="IPR011778">
    <property type="entry name" value="Hydantoinase/dihydroPyrase"/>
</dbReference>
<evidence type="ECO:0000313" key="8">
    <source>
        <dbReference type="Proteomes" id="UP000249169"/>
    </source>
</evidence>
<evidence type="ECO:0000259" key="6">
    <source>
        <dbReference type="Pfam" id="PF01979"/>
    </source>
</evidence>
<dbReference type="OrthoDB" id="9803027at2"/>
<dbReference type="NCBIfam" id="TIGR02033">
    <property type="entry name" value="D-hydantoinase"/>
    <property type="match status" value="1"/>
</dbReference>
<dbReference type="GO" id="GO:0016812">
    <property type="term" value="F:hydrolase activity, acting on carbon-nitrogen (but not peptide) bonds, in cyclic amides"/>
    <property type="evidence" value="ECO:0007669"/>
    <property type="project" value="TreeGrafter"/>
</dbReference>
<dbReference type="SUPFAM" id="SSF51556">
    <property type="entry name" value="Metallo-dependent hydrolases"/>
    <property type="match status" value="1"/>
</dbReference>
<comment type="cofactor">
    <cofactor evidence="1">
        <name>Zn(2+)</name>
        <dbReference type="ChEBI" id="CHEBI:29105"/>
    </cofactor>
</comment>
<keyword evidence="3" id="KW-0479">Metal-binding</keyword>
<proteinExistence type="inferred from homology"/>
<accession>A0A328CDS9</accession>
<comment type="similarity">
    <text evidence="2">Belongs to the metallo-dependent hydrolases superfamily. Hydantoinase/dihydropyrimidinase family.</text>
</comment>
<dbReference type="FunFam" id="3.20.20.140:FF:000076">
    <property type="entry name" value="Dihydropyrimidinase like 2"/>
    <property type="match status" value="1"/>
</dbReference>
<feature type="modified residue" description="N6-carboxylysine" evidence="5">
    <location>
        <position position="151"/>
    </location>
</feature>
<dbReference type="GO" id="GO:0005829">
    <property type="term" value="C:cytosol"/>
    <property type="evidence" value="ECO:0007669"/>
    <property type="project" value="TreeGrafter"/>
</dbReference>
<evidence type="ECO:0000256" key="4">
    <source>
        <dbReference type="ARBA" id="ARBA00022801"/>
    </source>
</evidence>
<dbReference type="SUPFAM" id="SSF51338">
    <property type="entry name" value="Composite domain of metallo-dependent hydrolases"/>
    <property type="match status" value="2"/>
</dbReference>